<evidence type="ECO:0000256" key="4">
    <source>
        <dbReference type="RuleBase" id="RU367124"/>
    </source>
</evidence>
<comment type="caution">
    <text evidence="5">The sequence shown here is derived from an EMBL/GenBank/DDBJ whole genome shotgun (WGS) entry which is preliminary data.</text>
</comment>
<evidence type="ECO:0000256" key="1">
    <source>
        <dbReference type="ARBA" id="ARBA00004613"/>
    </source>
</evidence>
<keyword evidence="6" id="KW-1185">Reference proteome</keyword>
<evidence type="ECO:0000256" key="3">
    <source>
        <dbReference type="ARBA" id="ARBA00022525"/>
    </source>
</evidence>
<sequence>MRLTYIAVVALAAIFASSAAVSTAGDPQPAVESDVSFVNRVTDGARHRADTKRLLRARAEDDSAPMEAEDEARNAGFLSGFTNVLKNPALKNLPSKAKTAAANKMFRINNIVARVDVAVDNHIASASQKLKKLGNRPNESALKKKLTNQINYWSNFDAEAWVKSKFS</sequence>
<dbReference type="EMBL" id="CANTFL010000090">
    <property type="protein sequence ID" value="CAI5713386.1"/>
    <property type="molecule type" value="Genomic_DNA"/>
</dbReference>
<proteinExistence type="inferred from homology"/>
<organism evidence="5 6">
    <name type="scientific">Hyaloperonospora brassicae</name>
    <name type="common">Brassica downy mildew</name>
    <name type="synonym">Peronospora brassicae</name>
    <dbReference type="NCBI Taxonomy" id="162125"/>
    <lineage>
        <taxon>Eukaryota</taxon>
        <taxon>Sar</taxon>
        <taxon>Stramenopiles</taxon>
        <taxon>Oomycota</taxon>
        <taxon>Peronosporomycetes</taxon>
        <taxon>Peronosporales</taxon>
        <taxon>Peronosporaceae</taxon>
        <taxon>Hyaloperonospora</taxon>
    </lineage>
</organism>
<keyword evidence="3 4" id="KW-0964">Secreted</keyword>
<comment type="function">
    <text evidence="4">Effector that suppresses plant defense responses during pathogen infection.</text>
</comment>
<protein>
    <recommendedName>
        <fullName evidence="4">RxLR effector protein</fullName>
    </recommendedName>
</protein>
<comment type="domain">
    <text evidence="4">The RxLR-dEER motif acts to carry the protein into the host cell cytoplasm through binding to cell surface phosphatidylinositol-3-phosphate.</text>
</comment>
<dbReference type="AlphaFoldDB" id="A0AAV0T5Z0"/>
<dbReference type="Proteomes" id="UP001162031">
    <property type="component" value="Unassembled WGS sequence"/>
</dbReference>
<comment type="similarity">
    <text evidence="2 4">Belongs to the RxLR effector family.</text>
</comment>
<accession>A0AAV0T5Z0</accession>
<feature type="signal peptide" evidence="4">
    <location>
        <begin position="1"/>
        <end position="19"/>
    </location>
</feature>
<evidence type="ECO:0000256" key="2">
    <source>
        <dbReference type="ARBA" id="ARBA00010400"/>
    </source>
</evidence>
<name>A0AAV0T5Z0_HYABA</name>
<evidence type="ECO:0000313" key="6">
    <source>
        <dbReference type="Proteomes" id="UP001162031"/>
    </source>
</evidence>
<evidence type="ECO:0000313" key="5">
    <source>
        <dbReference type="EMBL" id="CAI5713386.1"/>
    </source>
</evidence>
<comment type="subcellular location">
    <subcellularLocation>
        <location evidence="1 4">Secreted</location>
    </subcellularLocation>
</comment>
<keyword evidence="4" id="KW-0732">Signal</keyword>
<dbReference type="Pfam" id="PF16810">
    <property type="entry name" value="RXLR"/>
    <property type="match status" value="1"/>
</dbReference>
<dbReference type="GO" id="GO:0005576">
    <property type="term" value="C:extracellular region"/>
    <property type="evidence" value="ECO:0007669"/>
    <property type="project" value="UniProtKB-SubCell"/>
</dbReference>
<dbReference type="InterPro" id="IPR031825">
    <property type="entry name" value="RXLR"/>
</dbReference>
<reference evidence="5" key="1">
    <citation type="submission" date="2022-12" db="EMBL/GenBank/DDBJ databases">
        <authorList>
            <person name="Webb A."/>
        </authorList>
    </citation>
    <scope>NUCLEOTIDE SEQUENCE</scope>
    <source>
        <strain evidence="5">Hp1</strain>
    </source>
</reference>
<gene>
    <name evidence="5" type="ORF">HBR001_LOCUS1033</name>
</gene>
<feature type="chain" id="PRO_5043112710" description="RxLR effector protein" evidence="4">
    <location>
        <begin position="20"/>
        <end position="167"/>
    </location>
</feature>